<proteinExistence type="predicted"/>
<protein>
    <submittedName>
        <fullName evidence="1">Uncharacterized protein</fullName>
    </submittedName>
</protein>
<gene>
    <name evidence="1" type="ORF">LG651_14870</name>
</gene>
<dbReference type="Proteomes" id="UP001139286">
    <property type="component" value="Unassembled WGS sequence"/>
</dbReference>
<evidence type="ECO:0000313" key="2">
    <source>
        <dbReference type="Proteomes" id="UP001139286"/>
    </source>
</evidence>
<dbReference type="EMBL" id="JAJAPX010000006">
    <property type="protein sequence ID" value="MCB4809536.1"/>
    <property type="molecule type" value="Genomic_DNA"/>
</dbReference>
<evidence type="ECO:0000313" key="1">
    <source>
        <dbReference type="EMBL" id="MCB4809536.1"/>
    </source>
</evidence>
<dbReference type="AlphaFoldDB" id="A0A9X1IBF2"/>
<organism evidence="1 2">
    <name type="scientific">Neotamlana sargassicola</name>
    <dbReference type="NCBI Taxonomy" id="2883125"/>
    <lineage>
        <taxon>Bacteria</taxon>
        <taxon>Pseudomonadati</taxon>
        <taxon>Bacteroidota</taxon>
        <taxon>Flavobacteriia</taxon>
        <taxon>Flavobacteriales</taxon>
        <taxon>Flavobacteriaceae</taxon>
        <taxon>Neotamlana</taxon>
    </lineage>
</organism>
<reference evidence="1" key="1">
    <citation type="submission" date="2021-10" db="EMBL/GenBank/DDBJ databases">
        <title>Tamlana sargassums sp. nov., and Tamlana laminarinivorans sp. nov., two new bacteria isolated from the brown alga.</title>
        <authorList>
            <person name="Li J."/>
        </authorList>
    </citation>
    <scope>NUCLEOTIDE SEQUENCE</scope>
    <source>
        <strain evidence="1">62-3</strain>
    </source>
</reference>
<sequence>MRKSIHALSQTELINALKINDSYILKQFYTLHYKKIEALVLKNSGITEYTKDVYQGAFLTVLPQTAKADKFVPKKRNRFTRLFIQYCKKQMDRCFTTEKL</sequence>
<comment type="caution">
    <text evidence="1">The sequence shown here is derived from an EMBL/GenBank/DDBJ whole genome shotgun (WGS) entry which is preliminary data.</text>
</comment>
<name>A0A9X1IBF2_9FLAO</name>
<accession>A0A9X1IBF2</accession>
<keyword evidence="2" id="KW-1185">Reference proteome</keyword>